<feature type="domain" description="Cation efflux protein cytoplasmic" evidence="10">
    <location>
        <begin position="233"/>
        <end position="309"/>
    </location>
</feature>
<evidence type="ECO:0000256" key="1">
    <source>
        <dbReference type="ARBA" id="ARBA00004141"/>
    </source>
</evidence>
<evidence type="ECO:0000256" key="3">
    <source>
        <dbReference type="ARBA" id="ARBA00022448"/>
    </source>
</evidence>
<comment type="subcellular location">
    <subcellularLocation>
        <location evidence="1">Membrane</location>
        <topology evidence="1">Multi-pass membrane protein</topology>
    </subcellularLocation>
</comment>
<feature type="domain" description="Cation efflux protein transmembrane" evidence="9">
    <location>
        <begin position="35"/>
        <end position="228"/>
    </location>
</feature>
<keyword evidence="3" id="KW-0813">Transport</keyword>
<feature type="transmembrane region" description="Helical" evidence="8">
    <location>
        <begin position="36"/>
        <end position="55"/>
    </location>
</feature>
<dbReference type="Proteomes" id="UP000414233">
    <property type="component" value="Unassembled WGS sequence"/>
</dbReference>
<dbReference type="InterPro" id="IPR050291">
    <property type="entry name" value="CDF_Transporter"/>
</dbReference>
<dbReference type="Pfam" id="PF01545">
    <property type="entry name" value="Cation_efflux"/>
    <property type="match status" value="1"/>
</dbReference>
<evidence type="ECO:0000256" key="8">
    <source>
        <dbReference type="SAM" id="Phobius"/>
    </source>
</evidence>
<keyword evidence="4 8" id="KW-0812">Transmembrane</keyword>
<dbReference type="FunFam" id="1.20.1510.10:FF:000006">
    <property type="entry name" value="Divalent cation efflux transporter"/>
    <property type="match status" value="1"/>
</dbReference>
<dbReference type="InterPro" id="IPR027469">
    <property type="entry name" value="Cation_efflux_TMD_sf"/>
</dbReference>
<reference evidence="11 12" key="1">
    <citation type="submission" date="2019-08" db="EMBL/GenBank/DDBJ databases">
        <authorList>
            <person name="Peeters C."/>
        </authorList>
    </citation>
    <scope>NUCLEOTIDE SEQUENCE [LARGE SCALE GENOMIC DNA]</scope>
    <source>
        <strain evidence="11 12">LMG 30175</strain>
    </source>
</reference>
<dbReference type="Gene3D" id="3.30.70.1350">
    <property type="entry name" value="Cation efflux protein, cytoplasmic domain"/>
    <property type="match status" value="1"/>
</dbReference>
<organism evidence="11 12">
    <name type="scientific">Pandoraea terrae</name>
    <dbReference type="NCBI Taxonomy" id="1537710"/>
    <lineage>
        <taxon>Bacteria</taxon>
        <taxon>Pseudomonadati</taxon>
        <taxon>Pseudomonadota</taxon>
        <taxon>Betaproteobacteria</taxon>
        <taxon>Burkholderiales</taxon>
        <taxon>Burkholderiaceae</taxon>
        <taxon>Pandoraea</taxon>
    </lineage>
</organism>
<dbReference type="InterPro" id="IPR058533">
    <property type="entry name" value="Cation_efflux_TM"/>
</dbReference>
<keyword evidence="12" id="KW-1185">Reference proteome</keyword>
<dbReference type="GO" id="GO:0016020">
    <property type="term" value="C:membrane"/>
    <property type="evidence" value="ECO:0007669"/>
    <property type="project" value="UniProtKB-SubCell"/>
</dbReference>
<evidence type="ECO:0000313" key="11">
    <source>
        <dbReference type="EMBL" id="VVD79443.1"/>
    </source>
</evidence>
<dbReference type="SUPFAM" id="SSF160240">
    <property type="entry name" value="Cation efflux protein cytoplasmic domain-like"/>
    <property type="match status" value="1"/>
</dbReference>
<evidence type="ECO:0000259" key="9">
    <source>
        <dbReference type="Pfam" id="PF01545"/>
    </source>
</evidence>
<protein>
    <submittedName>
        <fullName evidence="11">Putative cation efflux system protein</fullName>
    </submittedName>
</protein>
<name>A0A5E4SXH5_9BURK</name>
<evidence type="ECO:0000259" key="10">
    <source>
        <dbReference type="Pfam" id="PF16916"/>
    </source>
</evidence>
<dbReference type="PANTHER" id="PTHR43840:SF15">
    <property type="entry name" value="MITOCHONDRIAL METAL TRANSPORTER 1-RELATED"/>
    <property type="match status" value="1"/>
</dbReference>
<feature type="transmembrane region" description="Helical" evidence="8">
    <location>
        <begin position="102"/>
        <end position="120"/>
    </location>
</feature>
<gene>
    <name evidence="11" type="ORF">PTE30175_00981</name>
</gene>
<dbReference type="Pfam" id="PF16916">
    <property type="entry name" value="ZT_dimer"/>
    <property type="match status" value="1"/>
</dbReference>
<dbReference type="InterPro" id="IPR002524">
    <property type="entry name" value="Cation_efflux"/>
</dbReference>
<comment type="similarity">
    <text evidence="2">Belongs to the cation diffusion facilitator (CDF) transporter (TC 2.A.4) family.</text>
</comment>
<dbReference type="PANTHER" id="PTHR43840">
    <property type="entry name" value="MITOCHONDRIAL METAL TRANSPORTER 1-RELATED"/>
    <property type="match status" value="1"/>
</dbReference>
<evidence type="ECO:0000256" key="4">
    <source>
        <dbReference type="ARBA" id="ARBA00022692"/>
    </source>
</evidence>
<evidence type="ECO:0000313" key="12">
    <source>
        <dbReference type="Proteomes" id="UP000414233"/>
    </source>
</evidence>
<evidence type="ECO:0000256" key="6">
    <source>
        <dbReference type="ARBA" id="ARBA00023136"/>
    </source>
</evidence>
<dbReference type="SUPFAM" id="SSF161111">
    <property type="entry name" value="Cation efflux protein transmembrane domain-like"/>
    <property type="match status" value="1"/>
</dbReference>
<accession>A0A5E4SXH5</accession>
<dbReference type="EMBL" id="CABPRZ010000003">
    <property type="protein sequence ID" value="VVD79443.1"/>
    <property type="molecule type" value="Genomic_DNA"/>
</dbReference>
<dbReference type="GO" id="GO:0008324">
    <property type="term" value="F:monoatomic cation transmembrane transporter activity"/>
    <property type="evidence" value="ECO:0007669"/>
    <property type="project" value="InterPro"/>
</dbReference>
<proteinExistence type="inferred from homology"/>
<feature type="region of interest" description="Disordered" evidence="7">
    <location>
        <begin position="1"/>
        <end position="23"/>
    </location>
</feature>
<evidence type="ECO:0000256" key="5">
    <source>
        <dbReference type="ARBA" id="ARBA00022989"/>
    </source>
</evidence>
<dbReference type="InterPro" id="IPR036837">
    <property type="entry name" value="Cation_efflux_CTD_sf"/>
</dbReference>
<dbReference type="InterPro" id="IPR027470">
    <property type="entry name" value="Cation_efflux_CTD"/>
</dbReference>
<sequence length="402" mass="43003">MPMAHAPLDTSSPHAAVAGTSPSDHKHAVARRSTWVSIWVNVVLTAAQIVIGIMARSQALIADGIHSLSDIVSDFVVLAATRGSERGPDADHPYGHSRYENAASLFLGGVLLAVGAGMLWRGIERLLHPEDIPAVHVSALVVALIVLVGKEGLFRYMLREAQRVRSAMLVANAWHARSDAASSLVVAFGILGNLAGYRVLDPAAAALVGLMIGRMGWKFGWNSLQDLIDRGVDDADIERMRARLLGTPGVRGLDSLRTRKMGDQAVVDVHLLVDPHISVSEGHYIAEQARNAVMTDPQVLDVLVHIDPESDTKGTAQRDWPSRPTLTAFAQSLCDSRGLALVDLTPHYLDNGMEIDLTFGNAPALSDTQAAAARTEVAAALAAHFGLRRVRPLLALDDTPSA</sequence>
<evidence type="ECO:0000256" key="2">
    <source>
        <dbReference type="ARBA" id="ARBA00008114"/>
    </source>
</evidence>
<keyword evidence="6 8" id="KW-0472">Membrane</keyword>
<evidence type="ECO:0000256" key="7">
    <source>
        <dbReference type="SAM" id="MobiDB-lite"/>
    </source>
</evidence>
<feature type="transmembrane region" description="Helical" evidence="8">
    <location>
        <begin position="132"/>
        <end position="149"/>
    </location>
</feature>
<keyword evidence="5 8" id="KW-1133">Transmembrane helix</keyword>
<dbReference type="AlphaFoldDB" id="A0A5E4SXH5"/>
<dbReference type="Gene3D" id="1.20.1510.10">
    <property type="entry name" value="Cation efflux protein transmembrane domain"/>
    <property type="match status" value="1"/>
</dbReference>
<dbReference type="NCBIfam" id="TIGR01297">
    <property type="entry name" value="CDF"/>
    <property type="match status" value="1"/>
</dbReference>